<keyword evidence="1" id="KW-0472">Membrane</keyword>
<evidence type="ECO:0000313" key="3">
    <source>
        <dbReference type="EMBL" id="NJP15995.1"/>
    </source>
</evidence>
<keyword evidence="4" id="KW-1185">Reference proteome</keyword>
<organism evidence="3 4">
    <name type="scientific">Streptomyces thermoviolaceus subsp. thermoviolaceus</name>
    <dbReference type="NCBI Taxonomy" id="66860"/>
    <lineage>
        <taxon>Bacteria</taxon>
        <taxon>Bacillati</taxon>
        <taxon>Actinomycetota</taxon>
        <taxon>Actinomycetes</taxon>
        <taxon>Kitasatosporales</taxon>
        <taxon>Streptomycetaceae</taxon>
        <taxon>Streptomyces</taxon>
    </lineage>
</organism>
<keyword evidence="3" id="KW-0645">Protease</keyword>
<comment type="caution">
    <text evidence="3">The sequence shown here is derived from an EMBL/GenBank/DDBJ whole genome shotgun (WGS) entry which is preliminary data.</text>
</comment>
<accession>A0ABX0YYB2</accession>
<protein>
    <submittedName>
        <fullName evidence="3">CPBP family intramembrane metalloprotease</fullName>
    </submittedName>
</protein>
<keyword evidence="3" id="KW-0378">Hydrolase</keyword>
<dbReference type="PANTHER" id="PTHR39430:SF1">
    <property type="entry name" value="PROTEASE"/>
    <property type="match status" value="1"/>
</dbReference>
<dbReference type="Proteomes" id="UP000635996">
    <property type="component" value="Unassembled WGS sequence"/>
</dbReference>
<feature type="domain" description="CAAX prenyl protease 2/Lysostaphin resistance protein A-like" evidence="2">
    <location>
        <begin position="109"/>
        <end position="196"/>
    </location>
</feature>
<dbReference type="RefSeq" id="WP_125499999.1">
    <property type="nucleotide sequence ID" value="NZ_BMVZ01000011.1"/>
</dbReference>
<keyword evidence="1" id="KW-1133">Transmembrane helix</keyword>
<dbReference type="InterPro" id="IPR003675">
    <property type="entry name" value="Rce1/LyrA-like_dom"/>
</dbReference>
<dbReference type="Pfam" id="PF02517">
    <property type="entry name" value="Rce1-like"/>
    <property type="match status" value="1"/>
</dbReference>
<keyword evidence="3" id="KW-0482">Metalloprotease</keyword>
<sequence>MKLVWQILAVVVIAAAGGQAVNLLDDNPYATLVLGLVVAALSVLAYRWVVARTENRPVTELQGQGAVPAALRGLLIGVAAFGSVIVNLYWLGDYTVQGWGSVSGAVGQIGFMAAAAVTEELMFRGVLFRLAERRLGTWISLVLTGLLFGAMHLTNEHATVWGGLAIAIEAGGMLGAAYIATRTLWVPIGLHFGWNFAEAGIFSTEVSGNGSNNGLLKSSTSGPELLTGGDFGPEASMYSVVFCVLVTIAFLLLARRRGRLMPRRGRAVRETQPATLAR</sequence>
<reference evidence="3 4" key="1">
    <citation type="submission" date="2020-03" db="EMBL/GenBank/DDBJ databases">
        <title>WGS of actinomycetes isolated from Thailand.</title>
        <authorList>
            <person name="Thawai C."/>
        </authorList>
    </citation>
    <scope>NUCLEOTIDE SEQUENCE [LARGE SCALE GENOMIC DNA]</scope>
    <source>
        <strain evidence="3 4">NBRC 13905</strain>
    </source>
</reference>
<dbReference type="GO" id="GO:0008237">
    <property type="term" value="F:metallopeptidase activity"/>
    <property type="evidence" value="ECO:0007669"/>
    <property type="project" value="UniProtKB-KW"/>
</dbReference>
<evidence type="ECO:0000313" key="4">
    <source>
        <dbReference type="Proteomes" id="UP000635996"/>
    </source>
</evidence>
<gene>
    <name evidence="3" type="ORF">HCJ95_17300</name>
</gene>
<keyword evidence="1" id="KW-0812">Transmembrane</keyword>
<feature type="transmembrane region" description="Helical" evidence="1">
    <location>
        <begin position="235"/>
        <end position="254"/>
    </location>
</feature>
<evidence type="ECO:0000256" key="1">
    <source>
        <dbReference type="SAM" id="Phobius"/>
    </source>
</evidence>
<feature type="transmembrane region" description="Helical" evidence="1">
    <location>
        <begin position="69"/>
        <end position="90"/>
    </location>
</feature>
<evidence type="ECO:0000259" key="2">
    <source>
        <dbReference type="Pfam" id="PF02517"/>
    </source>
</evidence>
<dbReference type="EMBL" id="JAATEL010000017">
    <property type="protein sequence ID" value="NJP15995.1"/>
    <property type="molecule type" value="Genomic_DNA"/>
</dbReference>
<feature type="transmembrane region" description="Helical" evidence="1">
    <location>
        <begin position="30"/>
        <end position="49"/>
    </location>
</feature>
<feature type="transmembrane region" description="Helical" evidence="1">
    <location>
        <begin position="102"/>
        <end position="123"/>
    </location>
</feature>
<feature type="transmembrane region" description="Helical" evidence="1">
    <location>
        <begin position="135"/>
        <end position="154"/>
    </location>
</feature>
<proteinExistence type="predicted"/>
<name>A0ABX0YYB2_STRTL</name>
<dbReference type="PANTHER" id="PTHR39430">
    <property type="entry name" value="MEMBRANE-ASSOCIATED PROTEASE-RELATED"/>
    <property type="match status" value="1"/>
</dbReference>